<gene>
    <name evidence="1" type="ORF">PSDVSF_21280</name>
</gene>
<evidence type="ECO:0000313" key="2">
    <source>
        <dbReference type="Proteomes" id="UP001053296"/>
    </source>
</evidence>
<sequence>MSAPGGPVAEWGMNTAYRQDFIDFFQLGFRGERGRVHDQLHTKESCVPPDARNELQGEVEKTACRKQNTGTYMVRRWSIHVRNYKGS</sequence>
<protein>
    <submittedName>
        <fullName evidence="1">Uncharacterized protein</fullName>
    </submittedName>
</protein>
<reference evidence="1" key="1">
    <citation type="journal article" date="2022" name="Arch. Microbiol.">
        <title>Pseudodesulfovibrio sediminis sp. nov., a mesophilic and neutrophilic sulfate-reducing bacterium isolated from sediment of a brackish lake.</title>
        <authorList>
            <person name="Takahashi A."/>
            <person name="Kojima H."/>
            <person name="Watanabe M."/>
            <person name="Fukui M."/>
        </authorList>
    </citation>
    <scope>NUCLEOTIDE SEQUENCE</scope>
    <source>
        <strain evidence="1">SF6</strain>
    </source>
</reference>
<evidence type="ECO:0000313" key="1">
    <source>
        <dbReference type="EMBL" id="BCS88886.1"/>
    </source>
</evidence>
<dbReference type="Proteomes" id="UP001053296">
    <property type="component" value="Chromosome"/>
</dbReference>
<name>A0ABM7P7F6_9BACT</name>
<dbReference type="EMBL" id="AP024485">
    <property type="protein sequence ID" value="BCS88886.1"/>
    <property type="molecule type" value="Genomic_DNA"/>
</dbReference>
<proteinExistence type="predicted"/>
<accession>A0ABM7P7F6</accession>
<organism evidence="1 2">
    <name type="scientific">Pseudodesulfovibrio sediminis</name>
    <dbReference type="NCBI Taxonomy" id="2810563"/>
    <lineage>
        <taxon>Bacteria</taxon>
        <taxon>Pseudomonadati</taxon>
        <taxon>Thermodesulfobacteriota</taxon>
        <taxon>Desulfovibrionia</taxon>
        <taxon>Desulfovibrionales</taxon>
        <taxon>Desulfovibrionaceae</taxon>
    </lineage>
</organism>
<keyword evidence="2" id="KW-1185">Reference proteome</keyword>